<dbReference type="AlphaFoldDB" id="A0A1G1VLK9"/>
<reference evidence="1 2" key="1">
    <citation type="journal article" date="2016" name="Nat. Commun.">
        <title>Thousands of microbial genomes shed light on interconnected biogeochemical processes in an aquifer system.</title>
        <authorList>
            <person name="Anantharaman K."/>
            <person name="Brown C.T."/>
            <person name="Hug L.A."/>
            <person name="Sharon I."/>
            <person name="Castelle C.J."/>
            <person name="Probst A.J."/>
            <person name="Thomas B.C."/>
            <person name="Singh A."/>
            <person name="Wilkins M.J."/>
            <person name="Karaoz U."/>
            <person name="Brodie E.L."/>
            <person name="Williams K.H."/>
            <person name="Hubbard S.S."/>
            <person name="Banfield J.F."/>
        </authorList>
    </citation>
    <scope>NUCLEOTIDE SEQUENCE [LARGE SCALE GENOMIC DNA]</scope>
</reference>
<comment type="caution">
    <text evidence="1">The sequence shown here is derived from an EMBL/GenBank/DDBJ whole genome shotgun (WGS) entry which is preliminary data.</text>
</comment>
<evidence type="ECO:0000313" key="2">
    <source>
        <dbReference type="Proteomes" id="UP000179069"/>
    </source>
</evidence>
<protein>
    <submittedName>
        <fullName evidence="1">Uncharacterized protein</fullName>
    </submittedName>
</protein>
<organism evidence="1 2">
    <name type="scientific">Candidatus Chisholmbacteria bacterium RIFCSPHIGHO2_01_FULL_49_18</name>
    <dbReference type="NCBI Taxonomy" id="1797590"/>
    <lineage>
        <taxon>Bacteria</taxon>
        <taxon>Candidatus Chisholmiibacteriota</taxon>
    </lineage>
</organism>
<dbReference type="EMBL" id="MHCI01000018">
    <property type="protein sequence ID" value="OGY16262.1"/>
    <property type="molecule type" value="Genomic_DNA"/>
</dbReference>
<accession>A0A1G1VLK9</accession>
<sequence length="378" mass="43069">MELPEKNRTLTSPSTEFEVHIIEDVPGVSQSVSQFYPEFEGVFPDSLVLKICGTLANEFFINGGEIGQESIRRETSVALRDQRVPIVLGLGWVKREEGGRMALFPQPADGREAAMVMCNYVDETAFGAVVEAPLSSAERREIMEQSVKRMLALKVPMSAEDARSFDPVVGTRALIGETLDRAFNWRREQWGVDPSQEAKEAHRIFKVAFSEWIEDSDTRQFLQLENERGAFGDQHGDPRLFDNASIVRRSNGSPVTIIRDPVRLFLRDRQDWSNFHLCHDLLQLGCLLARPFTDPKHRDLFRYGFEAYERMSRASSSNILGDQMREKLFGIGLAYGPQVEIVVRGYVNDEGAGPVIDDYWRIDRWLSESNFLGWKEEL</sequence>
<dbReference type="Proteomes" id="UP000179069">
    <property type="component" value="Unassembled WGS sequence"/>
</dbReference>
<proteinExistence type="predicted"/>
<evidence type="ECO:0000313" key="1">
    <source>
        <dbReference type="EMBL" id="OGY16262.1"/>
    </source>
</evidence>
<name>A0A1G1VLK9_9BACT</name>
<gene>
    <name evidence="1" type="ORF">A2785_01575</name>
</gene>